<evidence type="ECO:0000256" key="1">
    <source>
        <dbReference type="ARBA" id="ARBA00004323"/>
    </source>
</evidence>
<dbReference type="Gene3D" id="3.90.550.50">
    <property type="match status" value="1"/>
</dbReference>
<protein>
    <recommendedName>
        <fullName evidence="13">Hexosyltransferase</fullName>
    </recommendedName>
</protein>
<keyword evidence="4" id="KW-0808">Transferase</keyword>
<evidence type="ECO:0000313" key="11">
    <source>
        <dbReference type="EMBL" id="KAL3113320.1"/>
    </source>
</evidence>
<sequence length="617" mass="68499">MAFQIRMVLLCFTGFVLIYHLYTTKQNEWKDGGRTTELNATEELYDYKTQRNFLVRFKNIRLKYRMEFANACPDGTKLIMLSMARRDGFDKRKGVRQTWMKDSLEEEQRKHGDLVFLHGFEDKYKHIHLKWFAALQWQQSFCKSAEWVMKADDDAVVHLRRLSHWVDAKFRPLAAKNPLIYFGLVLFNPNPIRNTNSKWYISEDVYPLDWFPSFMQGTVYLTTPATIRAVLARAKEIVGFYLDDVLFTGILAELVNVKLSDHRNHFLLNFSLDERNGECVNGTPTAISMYGVSDFNGYHRSPILFSSQHFMHMFLSTPCFSTKVSQSVSHPRAPKRIPPKAIAPVPNSKRATALRSSREKSGHLLNIGILVFCQRMPNLNCVEFDDTCAWHNCQTPAAPLMWFRTSANISSDQMMTTTGTGVMPNGSYAIASSNSVNQSLHACLISDVVPSLPSNGSLMFSYWTSPFVILNVCQKIDQIPFNLTTMCQQTPLVQGPGPANVTIGASTSGFAIVDSIQYSNRTMPNTTITPGNATSSSNSTITAGNSTLATGNAITINANSTNSTTQTQQGMAPANGLNNQSVLVSAAAVGNKTSPQIGLLPVSNSTNSSTTASSSTG</sequence>
<evidence type="ECO:0000256" key="4">
    <source>
        <dbReference type="ARBA" id="ARBA00022679"/>
    </source>
</evidence>
<comment type="similarity">
    <text evidence="2">Belongs to the glycosyltransferase 31 family.</text>
</comment>
<dbReference type="EMBL" id="JBICBT010000451">
    <property type="protein sequence ID" value="KAL3113320.1"/>
    <property type="molecule type" value="Genomic_DNA"/>
</dbReference>
<keyword evidence="5" id="KW-0812">Transmembrane</keyword>
<evidence type="ECO:0000256" key="8">
    <source>
        <dbReference type="ARBA" id="ARBA00023034"/>
    </source>
</evidence>
<keyword evidence="12" id="KW-1185">Reference proteome</keyword>
<evidence type="ECO:0008006" key="13">
    <source>
        <dbReference type="Google" id="ProtNLM"/>
    </source>
</evidence>
<feature type="compositionally biased region" description="Low complexity" evidence="10">
    <location>
        <begin position="603"/>
        <end position="617"/>
    </location>
</feature>
<comment type="caution">
    <text evidence="11">The sequence shown here is derived from an EMBL/GenBank/DDBJ whole genome shotgun (WGS) entry which is preliminary data.</text>
</comment>
<accession>A0ABD2LF63</accession>
<dbReference type="InterPro" id="IPR002659">
    <property type="entry name" value="Glyco_trans_31"/>
</dbReference>
<dbReference type="PANTHER" id="PTHR11214:SF378">
    <property type="entry name" value="BETA-1,3-GALACTOSYLTRANSFERASE 4"/>
    <property type="match status" value="1"/>
</dbReference>
<comment type="subcellular location">
    <subcellularLocation>
        <location evidence="1">Golgi apparatus membrane</location>
        <topology evidence="1">Single-pass type II membrane protein</topology>
    </subcellularLocation>
</comment>
<keyword evidence="3" id="KW-0328">Glycosyltransferase</keyword>
<proteinExistence type="inferred from homology"/>
<evidence type="ECO:0000256" key="9">
    <source>
        <dbReference type="ARBA" id="ARBA00023136"/>
    </source>
</evidence>
<feature type="region of interest" description="Disordered" evidence="10">
    <location>
        <begin position="595"/>
        <end position="617"/>
    </location>
</feature>
<keyword evidence="7" id="KW-1133">Transmembrane helix</keyword>
<keyword evidence="6" id="KW-0735">Signal-anchor</keyword>
<keyword evidence="9" id="KW-0472">Membrane</keyword>
<dbReference type="Pfam" id="PF01762">
    <property type="entry name" value="Galactosyl_T"/>
    <property type="match status" value="1"/>
</dbReference>
<evidence type="ECO:0000256" key="10">
    <source>
        <dbReference type="SAM" id="MobiDB-lite"/>
    </source>
</evidence>
<evidence type="ECO:0000313" key="12">
    <source>
        <dbReference type="Proteomes" id="UP001620626"/>
    </source>
</evidence>
<evidence type="ECO:0000256" key="3">
    <source>
        <dbReference type="ARBA" id="ARBA00022676"/>
    </source>
</evidence>
<dbReference type="Proteomes" id="UP001620626">
    <property type="component" value="Unassembled WGS sequence"/>
</dbReference>
<keyword evidence="8" id="KW-0333">Golgi apparatus</keyword>
<organism evidence="11 12">
    <name type="scientific">Heterodera trifolii</name>
    <dbReference type="NCBI Taxonomy" id="157864"/>
    <lineage>
        <taxon>Eukaryota</taxon>
        <taxon>Metazoa</taxon>
        <taxon>Ecdysozoa</taxon>
        <taxon>Nematoda</taxon>
        <taxon>Chromadorea</taxon>
        <taxon>Rhabditida</taxon>
        <taxon>Tylenchina</taxon>
        <taxon>Tylenchomorpha</taxon>
        <taxon>Tylenchoidea</taxon>
        <taxon>Heteroderidae</taxon>
        <taxon>Heteroderinae</taxon>
        <taxon>Heterodera</taxon>
    </lineage>
</organism>
<dbReference type="AlphaFoldDB" id="A0ABD2LF63"/>
<evidence type="ECO:0000256" key="2">
    <source>
        <dbReference type="ARBA" id="ARBA00008661"/>
    </source>
</evidence>
<evidence type="ECO:0000256" key="5">
    <source>
        <dbReference type="ARBA" id="ARBA00022692"/>
    </source>
</evidence>
<dbReference type="GO" id="GO:0016757">
    <property type="term" value="F:glycosyltransferase activity"/>
    <property type="evidence" value="ECO:0007669"/>
    <property type="project" value="UniProtKB-KW"/>
</dbReference>
<evidence type="ECO:0000256" key="6">
    <source>
        <dbReference type="ARBA" id="ARBA00022968"/>
    </source>
</evidence>
<dbReference type="GO" id="GO:0000139">
    <property type="term" value="C:Golgi membrane"/>
    <property type="evidence" value="ECO:0007669"/>
    <property type="project" value="UniProtKB-SubCell"/>
</dbReference>
<evidence type="ECO:0000256" key="7">
    <source>
        <dbReference type="ARBA" id="ARBA00022989"/>
    </source>
</evidence>
<gene>
    <name evidence="11" type="ORF">niasHT_018935</name>
</gene>
<dbReference type="PANTHER" id="PTHR11214">
    <property type="entry name" value="BETA-1,3-N-ACETYLGLUCOSAMINYLTRANSFERASE"/>
    <property type="match status" value="1"/>
</dbReference>
<reference evidence="11 12" key="1">
    <citation type="submission" date="2024-10" db="EMBL/GenBank/DDBJ databases">
        <authorList>
            <person name="Kim D."/>
        </authorList>
    </citation>
    <scope>NUCLEOTIDE SEQUENCE [LARGE SCALE GENOMIC DNA]</scope>
    <source>
        <strain evidence="11">BH-2024</strain>
    </source>
</reference>
<name>A0ABD2LF63_9BILA</name>